<evidence type="ECO:0000256" key="6">
    <source>
        <dbReference type="ARBA" id="ARBA00022729"/>
    </source>
</evidence>
<evidence type="ECO:0000313" key="13">
    <source>
        <dbReference type="Proteomes" id="UP000193380"/>
    </source>
</evidence>
<comment type="subcellular location">
    <subcellularLocation>
        <location evidence="1">Cell membrane</location>
        <topology evidence="1">Single-pass type I membrane protein</topology>
    </subcellularLocation>
</comment>
<dbReference type="GO" id="GO:0015031">
    <property type="term" value="P:protein transport"/>
    <property type="evidence" value="ECO:0007669"/>
    <property type="project" value="UniProtKB-KW"/>
</dbReference>
<keyword evidence="6 11" id="KW-0732">Signal</keyword>
<organism evidence="12 13">
    <name type="scientific">Oncorhynchus mykiss</name>
    <name type="common">Rainbow trout</name>
    <name type="synonym">Salmo gairdneri</name>
    <dbReference type="NCBI Taxonomy" id="8022"/>
    <lineage>
        <taxon>Eukaryota</taxon>
        <taxon>Metazoa</taxon>
        <taxon>Chordata</taxon>
        <taxon>Craniata</taxon>
        <taxon>Vertebrata</taxon>
        <taxon>Euteleostomi</taxon>
        <taxon>Actinopterygii</taxon>
        <taxon>Neopterygii</taxon>
        <taxon>Teleostei</taxon>
        <taxon>Protacanthopterygii</taxon>
        <taxon>Salmoniformes</taxon>
        <taxon>Salmonidae</taxon>
        <taxon>Salmoninae</taxon>
        <taxon>Oncorhynchus</taxon>
    </lineage>
</organism>
<evidence type="ECO:0000256" key="1">
    <source>
        <dbReference type="ARBA" id="ARBA00004251"/>
    </source>
</evidence>
<keyword evidence="8 10" id="KW-1133">Transmembrane helix</keyword>
<gene>
    <name evidence="12" type="ORF">GSONMT00039195001</name>
</gene>
<dbReference type="STRING" id="8022.A0A060YTS1"/>
<accession>A0A060YTS1</accession>
<dbReference type="PaxDb" id="8022-A0A060YTS1"/>
<dbReference type="GO" id="GO:0016324">
    <property type="term" value="C:apical plasma membrane"/>
    <property type="evidence" value="ECO:0007669"/>
    <property type="project" value="TreeGrafter"/>
</dbReference>
<evidence type="ECO:0000256" key="3">
    <source>
        <dbReference type="ARBA" id="ARBA00022448"/>
    </source>
</evidence>
<keyword evidence="4" id="KW-1003">Cell membrane</keyword>
<evidence type="ECO:0000256" key="8">
    <source>
        <dbReference type="ARBA" id="ARBA00022989"/>
    </source>
</evidence>
<reference evidence="12" key="2">
    <citation type="submission" date="2014-03" db="EMBL/GenBank/DDBJ databases">
        <authorList>
            <person name="Genoscope - CEA"/>
        </authorList>
    </citation>
    <scope>NUCLEOTIDE SEQUENCE</scope>
</reference>
<dbReference type="GO" id="GO:0030139">
    <property type="term" value="C:endocytic vesicle"/>
    <property type="evidence" value="ECO:0007669"/>
    <property type="project" value="TreeGrafter"/>
</dbReference>
<dbReference type="EMBL" id="FR919264">
    <property type="protein sequence ID" value="CDQ94972.1"/>
    <property type="molecule type" value="Genomic_DNA"/>
</dbReference>
<feature type="signal peptide" evidence="11">
    <location>
        <begin position="1"/>
        <end position="21"/>
    </location>
</feature>
<dbReference type="GO" id="GO:0006898">
    <property type="term" value="P:receptor-mediated endocytosis"/>
    <property type="evidence" value="ECO:0007669"/>
    <property type="project" value="TreeGrafter"/>
</dbReference>
<dbReference type="Pfam" id="PF14828">
    <property type="entry name" value="Amnionless"/>
    <property type="match status" value="1"/>
</dbReference>
<dbReference type="Proteomes" id="UP000193380">
    <property type="component" value="Unassembled WGS sequence"/>
</dbReference>
<dbReference type="PANTHER" id="PTHR14995:SF2">
    <property type="entry name" value="PROTEIN AMNIONLESS"/>
    <property type="match status" value="1"/>
</dbReference>
<dbReference type="InterPro" id="IPR026112">
    <property type="entry name" value="AMN"/>
</dbReference>
<feature type="transmembrane region" description="Helical" evidence="10">
    <location>
        <begin position="367"/>
        <end position="391"/>
    </location>
</feature>
<name>A0A060YTS1_ONCMY</name>
<evidence type="ECO:0000256" key="7">
    <source>
        <dbReference type="ARBA" id="ARBA00022927"/>
    </source>
</evidence>
<keyword evidence="7" id="KW-0653">Protein transport</keyword>
<evidence type="ECO:0000256" key="11">
    <source>
        <dbReference type="SAM" id="SignalP"/>
    </source>
</evidence>
<dbReference type="PANTHER" id="PTHR14995">
    <property type="entry name" value="AMNIONLESS"/>
    <property type="match status" value="1"/>
</dbReference>
<sequence>MPKTPAVFLLLGLCLFGAADALYKQWIPDTNYENKTNWDKGSVPCGNDIVQFSAQRKVSVYVETVHSVQEIRLPVDGEFILPSGGGFTVSNGGDPGCGAGVTAQFKDAESLQWFDPALWQAAESSDDLEKGRFLFSVHEESVPCQYDNVVFRAGSSFRVDTTSNQPSVPVQSVSVLGKKFSSSSEFTHYLGSHSGRLQFHGTSSPSVGASGCSDASGCDCGNSANHNRICGTVTCAPMSCKKPLYPIGHCCDVCSAIVTIQYSSGFILESYRIRLQHLFLGLPSYQSIQLGMSKVLKSQYFLGVIPRAAAAEIQIVLLDGGSGAVAEALARDILKDVQSQGSNLGITGAEFQASSGATSGDGAGDNAGVVVGAVFGILIVVVGLPLLAVLFRRGVIKMPSMPTISIPSLSSLRRSQEEIGDFTDHGFENPIFDKPTMMPEVPGIYGTEAANSISLTPSGVHFVNPAYDENETSIDFSA</sequence>
<reference evidence="12" key="1">
    <citation type="journal article" date="2014" name="Nat. Commun.">
        <title>The rainbow trout genome provides novel insights into evolution after whole-genome duplication in vertebrates.</title>
        <authorList>
            <person name="Berthelot C."/>
            <person name="Brunet F."/>
            <person name="Chalopin D."/>
            <person name="Juanchich A."/>
            <person name="Bernard M."/>
            <person name="Noel B."/>
            <person name="Bento P."/>
            <person name="Da Silva C."/>
            <person name="Labadie K."/>
            <person name="Alberti A."/>
            <person name="Aury J.M."/>
            <person name="Louis A."/>
            <person name="Dehais P."/>
            <person name="Bardou P."/>
            <person name="Montfort J."/>
            <person name="Klopp C."/>
            <person name="Cabau C."/>
            <person name="Gaspin C."/>
            <person name="Thorgaard G.H."/>
            <person name="Boussaha M."/>
            <person name="Quillet E."/>
            <person name="Guyomard R."/>
            <person name="Galiana D."/>
            <person name="Bobe J."/>
            <person name="Volff J.N."/>
            <person name="Genet C."/>
            <person name="Wincker P."/>
            <person name="Jaillon O."/>
            <person name="Roest Crollius H."/>
            <person name="Guiguen Y."/>
        </authorList>
    </citation>
    <scope>NUCLEOTIDE SEQUENCE [LARGE SCALE GENOMIC DNA]</scope>
</reference>
<protein>
    <recommendedName>
        <fullName evidence="2">Protein amnionless</fullName>
    </recommendedName>
</protein>
<keyword evidence="3" id="KW-0813">Transport</keyword>
<evidence type="ECO:0000313" key="12">
    <source>
        <dbReference type="EMBL" id="CDQ94972.1"/>
    </source>
</evidence>
<keyword evidence="5 10" id="KW-0812">Transmembrane</keyword>
<feature type="chain" id="PRO_5001592591" description="Protein amnionless" evidence="11">
    <location>
        <begin position="22"/>
        <end position="478"/>
    </location>
</feature>
<evidence type="ECO:0000256" key="9">
    <source>
        <dbReference type="ARBA" id="ARBA00023136"/>
    </source>
</evidence>
<dbReference type="AlphaFoldDB" id="A0A060YTS1"/>
<evidence type="ECO:0000256" key="5">
    <source>
        <dbReference type="ARBA" id="ARBA00022692"/>
    </source>
</evidence>
<evidence type="ECO:0000256" key="10">
    <source>
        <dbReference type="SAM" id="Phobius"/>
    </source>
</evidence>
<keyword evidence="9 10" id="KW-0472">Membrane</keyword>
<evidence type="ECO:0000256" key="2">
    <source>
        <dbReference type="ARBA" id="ARBA00021200"/>
    </source>
</evidence>
<proteinExistence type="predicted"/>
<evidence type="ECO:0000256" key="4">
    <source>
        <dbReference type="ARBA" id="ARBA00022475"/>
    </source>
</evidence>